<dbReference type="EMBL" id="WJMV01000003">
    <property type="protein sequence ID" value="MRG74505.1"/>
    <property type="molecule type" value="Genomic_DNA"/>
</dbReference>
<protein>
    <recommendedName>
        <fullName evidence="3">Phage tail tape measure protein domain-containing protein</fullName>
    </recommendedName>
</protein>
<reference evidence="4 5" key="1">
    <citation type="submission" date="2019-11" db="EMBL/GenBank/DDBJ databases">
        <title>Draft genome sequence of 12 host-associated Lactobacillus reuteri rodent strains.</title>
        <authorList>
            <person name="Zhang S."/>
            <person name="Ozcam M."/>
            <person name="Van Pijkeren J.P."/>
        </authorList>
    </citation>
    <scope>NUCLEOTIDE SEQUENCE [LARGE SCALE GENOMIC DNA]</scope>
    <source>
        <strain evidence="4 5">6799jm-1</strain>
    </source>
</reference>
<feature type="coiled-coil region" evidence="1">
    <location>
        <begin position="2210"/>
        <end position="2270"/>
    </location>
</feature>
<feature type="coiled-coil region" evidence="1">
    <location>
        <begin position="2501"/>
        <end position="2535"/>
    </location>
</feature>
<accession>A0AAW9U7Z0</accession>
<feature type="compositionally biased region" description="Low complexity" evidence="2">
    <location>
        <begin position="1627"/>
        <end position="1639"/>
    </location>
</feature>
<dbReference type="RefSeq" id="WP_144841445.1">
    <property type="nucleotide sequence ID" value="NZ_LT600330.1"/>
</dbReference>
<feature type="compositionally biased region" description="Basic and acidic residues" evidence="2">
    <location>
        <begin position="1574"/>
        <end position="1601"/>
    </location>
</feature>
<name>A0AAW9U7Z0_LIMRT</name>
<keyword evidence="1" id="KW-0175">Coiled coil</keyword>
<feature type="coiled-coil region" evidence="1">
    <location>
        <begin position="107"/>
        <end position="168"/>
    </location>
</feature>
<comment type="caution">
    <text evidence="4">The sequence shown here is derived from an EMBL/GenBank/DDBJ whole genome shotgun (WGS) entry which is preliminary data.</text>
</comment>
<dbReference type="Proteomes" id="UP000452188">
    <property type="component" value="Unassembled WGS sequence"/>
</dbReference>
<feature type="domain" description="Phage tail tape measure protein" evidence="3">
    <location>
        <begin position="386"/>
        <end position="585"/>
    </location>
</feature>
<feature type="compositionally biased region" description="Polar residues" evidence="2">
    <location>
        <begin position="1551"/>
        <end position="1560"/>
    </location>
</feature>
<sequence length="3029" mass="335309">MASKELSIKVKVNLPTAGEIENQIQRSLRGLKDIKVDANVKLKVGKLGNLKRQLRNALGKENFRVNANVKVHGMSELNRVSSKLKEIRRLANEPIKLNVDMGGHDFDKSIEEARRKANKELENTNSRSHYARAAVDVQKEMRAQQRAIEKAQQEYLKLQNQAAKASDERIRQNIQHYASQVAKQQEQAEMRYRMAANKAGLSDSEISKNVLGFREQPKARMTLKNTEIEQQLKRDAEAFRRYKSALNDVTKAQMTLAKGGLGDNVFAEVQRQAGAAEKKVRSLESAIRKTKYASQASDLREASDARIRMARAQAADRENVKIRRGRKSSAGMMNTLNTWDVLQNGIYGAAAVVNGLNEVDKAITKVTKVVPDSQAAVNRWKKNIYKDASEVGKTAPEFAAAVEQWATAGYNLKQSNRLAKASVMGSFVGEVPVEDMVKYMSVPMKAFQKEGIKSKDIINAMNQVSNKHAIEMNDLGAAYQKASSTVGATGTKFSQLTGIITAAQEGTRAGGDMIGTAYKTIGSRLAKMGTGLTKQDQTRAAFFKKLGVDLTDSNGKLKSTWQIMDQLGKQWDKLDSKDKNTAAQYAAGANHANIFQATMDNWKIARKAMKEAQAQVDLKDKDHGSAYQEFEKQKQSIEFQLASLKNTWMSFLNNISGGREGISQILQSLNGIGSVADKLASNKLFSQAIRWGAITAGIVMARNAITGMVKSFASIGNAGKGIEGLKSKFTNVGSSVSELKAKIHELRAELDGLNAKGFKSKTKLDRDAKGRTKGEYTGKDVGLIKYSIPENNVLQTRRGARRQYGLSKKYPTHFAPKELAKENEDLAKSYSNVTPAISRAEQKLKDTNGTLSKGTKATAKLGKVMGVAGSVLGVIGSGLGVVGLGIDAITIASGALEMMGVHPWELIRKAIKPAQANAEAFSKSMQKIHSDIGNVNSGLKDNVLFNGTAEKSKKSLSGLDKVLKGVTDGSNQLSKGDWKNFKDSFNAISKANGLGIRAYSNNVEVLKGQMTDLKNAIHDVNLEQLKSGSRELDKLDKTGKKINSQKTLNDLLKTNNDYLKKSKELEQERDNANNGVTNSAQAKKNNDKYEHKLAALRGSAIRKEMGSAAYQEWAQQYQDYGDSVRKQYGELASILDSGIFKKTDFNMMSSNELRKMGTAQTMNLQNAARANKIWNDVNKQLTQNNKLGSQQGKLTKEQQQYLSKNVKGLEGISRNMSKWTDAQRTAFDEYGKTAAKNLKNQQSRMMDILTAQGMSKSAAQKQINKLDGTGSGYINALGNNYNAQALLNVDPDYAALYGKKWFPQLQEQQRQIQNYQNRKGKKNSDTIDAFLDPQTGVMNTGMIARSQAVMTYNSKRQKQFQKMGFIDGDGNIKFDKVSDAFAGVKGRDNPMQLISSLADGSINKFSKLHISANQGHGKLTKDVKSDIRNLVKSKGAEAARNYIKGLQADNVLGKDAMNYYDTLDRKGNETKRTPKSQRSQRKPSGSRKSSGSSKKNWYDKDDDDPMAKPLWKRNDTKPSSSRHRGTSKPDTKNQPRTSKNQQKALEKAAQGKQQTKSPNLIPNLLKKLGLITDAKADTKPKTAKDVEKNLKGRKVSDKELKNAQALLKNKKEQKKLEDDLRKNGQLKTSKPSSSNSNKKNSSKNKKQAEKEGREEEKARQKGRDSAKKTSSKKSNSSKKQNQEQKDLAKQLNKGKGVKVKLQPDAKSLTKGLKNLGGKKGTKIKLQPDTKSLTKGLKNLGGKKGTKIKLQADTKSLTKDLKNLGGKKGTKVKLQADTKGLTKSLKNLGGKNGTKVKLQADTKSLTKSLSNLGKGKGVKVKLQADTKGLDKSLKSLKGLKKSQNIKINVSGNASSKISKIKSSLNGLSGKSKNISINVRGNAVSQVNKIKSALNGIKGSKNISINASGNAASFASKVKSSLAGIHNKHVNISASGNAASMAQRASSAINSIPTSHQTNITAHDGASPKANAAKSAIENIPKKHNTHISVTGDGQAIAKAHSVAAAINSIPSSKTVTINVNKNETHTITTEHKSKSMAITPENSQPVSPMTSMSVVAGNPAMNMAVNSGAANMGVDTNSATNGDKVSGIATTDRSDSTQKVSEDYWRYMGNELYTGLPLDEKVQNLENAVTQADEDMDKLINLSKQRIDLDNKQIAYQRTMQGAYQQQITDVLNELHKYGFQTNGNQITNLNHAKDITGDNASKVDELLGKYQTAYQNFSEATKKIDELQTDIWQQGKNQQDYNNTKDQKMVEKLQRELELVTTAIDNQKNILEREGNSLEDSDYRMKLKNNSDQIYAKSEAVQQLLAEFNQLSVANFVGTKDADNAKNLADSLSQIRDAIMENLDSIDELKKSIRDIQLNSIIESLSKYTDNLSNSIDRLKNNVTNLQDGLLSGTSYNDLMSSNFDVVNLNQKSAYEKSVADKISLERQLDSALDQFARKNVDRTAQVANDQLQIEAQKYNDMLSMAINYARGARNEVGAIDVKYNVSVESDKIEVPNLTHNQEYVQSSIAYQKEMNELKAEYNRLMGEANTAEQKEAINSEMIYKQLELQEKVYKSMIEADQKAINDLREQAKNPDMTTEQLKTITDQITEYEKNVIDAQNSIKDVVKNRFEYEKSLIDKQIDEYKRASDTISTLVSIADTLHLEGSTQAAIINQQYASTYREYNNYLDLLQRLRNELSGYEKNSYEYNQLKAMIDEYQTSLDSTMSSLMDISKNEFGQTLDSIQKEFEKSVNKGMTADQAKFDQDVWYNPMQKELRLEEMRLKIVELEDKTVEKRIAALDAQERMSKAEADYVDKQLDLALAQQKLDNTINKKDVRYLEKDKDGKFNWTYIADQANVEEAQRAVNSAKQALEESKISNRNDYIQKVSETINSIKDGSINQEEARKRLEQLNDSYKFILKDIPTFDIAKVEDVIKAYNDYEKKNSDILNDYKRSVKPEVTQGYETIVKGFGDQFKAVSKDLGEIFGKQLREALNLPSGIRNAYGNGNDRSLVINGGLTIKLPNVKDADGFTEAMKNLPQLAQQYATKKL</sequence>
<feature type="compositionally biased region" description="Low complexity" evidence="2">
    <location>
        <begin position="1486"/>
        <end position="1495"/>
    </location>
</feature>
<feature type="compositionally biased region" description="Basic residues" evidence="2">
    <location>
        <begin position="1473"/>
        <end position="1485"/>
    </location>
</feature>
<evidence type="ECO:0000259" key="3">
    <source>
        <dbReference type="Pfam" id="PF10145"/>
    </source>
</evidence>
<feature type="coiled-coil region" evidence="1">
    <location>
        <begin position="2582"/>
        <end position="2609"/>
    </location>
</feature>
<feature type="coiled-coil region" evidence="1">
    <location>
        <begin position="2657"/>
        <end position="2691"/>
    </location>
</feature>
<organism evidence="4 5">
    <name type="scientific">Limosilactobacillus reuteri</name>
    <name type="common">Lactobacillus reuteri</name>
    <dbReference type="NCBI Taxonomy" id="1598"/>
    <lineage>
        <taxon>Bacteria</taxon>
        <taxon>Bacillati</taxon>
        <taxon>Bacillota</taxon>
        <taxon>Bacilli</taxon>
        <taxon>Lactobacillales</taxon>
        <taxon>Lactobacillaceae</taxon>
        <taxon>Limosilactobacillus</taxon>
    </lineage>
</organism>
<proteinExistence type="predicted"/>
<evidence type="ECO:0000256" key="1">
    <source>
        <dbReference type="SAM" id="Coils"/>
    </source>
</evidence>
<feature type="compositionally biased region" description="Basic and acidic residues" evidence="2">
    <location>
        <begin position="1463"/>
        <end position="1472"/>
    </location>
</feature>
<feature type="region of interest" description="Disordered" evidence="2">
    <location>
        <begin position="1463"/>
        <end position="1705"/>
    </location>
</feature>
<feature type="compositionally biased region" description="Polar residues" evidence="2">
    <location>
        <begin position="1534"/>
        <end position="1543"/>
    </location>
</feature>
<gene>
    <name evidence="4" type="ORF">GIX79_01760</name>
</gene>
<evidence type="ECO:0000313" key="4">
    <source>
        <dbReference type="EMBL" id="MRG74505.1"/>
    </source>
</evidence>
<feature type="compositionally biased region" description="Basic and acidic residues" evidence="2">
    <location>
        <begin position="1646"/>
        <end position="1667"/>
    </location>
</feature>
<feature type="compositionally biased region" description="Polar residues" evidence="2">
    <location>
        <begin position="1072"/>
        <end position="1083"/>
    </location>
</feature>
<feature type="coiled-coil region" evidence="1">
    <location>
        <begin position="2362"/>
        <end position="2389"/>
    </location>
</feature>
<feature type="coiled-coil region" evidence="1">
    <location>
        <begin position="996"/>
        <end position="1023"/>
    </location>
</feature>
<feature type="coiled-coil region" evidence="1">
    <location>
        <begin position="2838"/>
        <end position="2901"/>
    </location>
</feature>
<dbReference type="InterPro" id="IPR010090">
    <property type="entry name" value="Phage_tape_meas"/>
</dbReference>
<dbReference type="Pfam" id="PF10145">
    <property type="entry name" value="PhageMin_Tail"/>
    <property type="match status" value="1"/>
</dbReference>
<feature type="region of interest" description="Disordered" evidence="2">
    <location>
        <begin position="1065"/>
        <end position="1088"/>
    </location>
</feature>
<evidence type="ECO:0000313" key="5">
    <source>
        <dbReference type="Proteomes" id="UP000452188"/>
    </source>
</evidence>
<evidence type="ECO:0000256" key="2">
    <source>
        <dbReference type="SAM" id="MobiDB-lite"/>
    </source>
</evidence>